<dbReference type="VEuPathDB" id="FungiDB:PADG_03045"/>
<dbReference type="AlphaFoldDB" id="A0A1D2JGU6"/>
<dbReference type="Pfam" id="PF12697">
    <property type="entry name" value="Abhydrolase_6"/>
    <property type="match status" value="1"/>
</dbReference>
<dbReference type="VEuPathDB" id="FungiDB:PABG_00613"/>
<name>A0A1D2JGU6_PARBR</name>
<proteinExistence type="predicted"/>
<dbReference type="Proteomes" id="UP000242814">
    <property type="component" value="Unassembled WGS sequence"/>
</dbReference>
<sequence>MELAPIFKKAYWFLACAGLVYVLGVFSLTYTSIQRATLYMHKLNPTYIQDVNDAEYFGFLKSQVQPFNIRTPDNENLYAWHILPPYLCKKYEELLLANASSGPAEDVTKTMTFKLLAEDPNARVVINLHGNAAHIASGYRPQIYRSFLGASTPEHPVHVIAFDYRGFGLSTGSPTEDGLITDSLAVINFLTSPPLSIHPSRIAIAGQSLGTAVAAGVAERYTFGNPSSVPDPLAGYVLFGAFADLRTLIASYSPMGIFPPLLSALLPYPKFQNYILSHMVDSWDSASRFGRLTGVNPQPGDANSARANQDFNLAIVHAANDFEIPWQDGMLLYESVVGGHNPNALGNHVQDYASSDGVVQVKVWERELEAKTVVRRVKRVRWERVRYGGHNQVAATAGATVAIMRIFDK</sequence>
<dbReference type="PANTHER" id="PTHR12277:SF81">
    <property type="entry name" value="PROTEIN ABHD13"/>
    <property type="match status" value="1"/>
</dbReference>
<organism evidence="2 3">
    <name type="scientific">Paracoccidioides brasiliensis</name>
    <dbReference type="NCBI Taxonomy" id="121759"/>
    <lineage>
        <taxon>Eukaryota</taxon>
        <taxon>Fungi</taxon>
        <taxon>Dikarya</taxon>
        <taxon>Ascomycota</taxon>
        <taxon>Pezizomycotina</taxon>
        <taxon>Eurotiomycetes</taxon>
        <taxon>Eurotiomycetidae</taxon>
        <taxon>Onygenales</taxon>
        <taxon>Ajellomycetaceae</taxon>
        <taxon>Paracoccidioides</taxon>
    </lineage>
</organism>
<dbReference type="InterPro" id="IPR029058">
    <property type="entry name" value="AB_hydrolase_fold"/>
</dbReference>
<dbReference type="InterPro" id="IPR000073">
    <property type="entry name" value="AB_hydrolase_1"/>
</dbReference>
<dbReference type="OrthoDB" id="446723at2759"/>
<reference evidence="2 3" key="1">
    <citation type="submission" date="2016-06" db="EMBL/GenBank/DDBJ databases">
        <authorList>
            <person name="Kjaerup R.B."/>
            <person name="Dalgaard T.S."/>
            <person name="Juul-Madsen H.R."/>
        </authorList>
    </citation>
    <scope>NUCLEOTIDE SEQUENCE [LARGE SCALE GENOMIC DNA]</scope>
    <source>
        <strain evidence="2 3">Pb300</strain>
    </source>
</reference>
<evidence type="ECO:0000313" key="3">
    <source>
        <dbReference type="Proteomes" id="UP000242814"/>
    </source>
</evidence>
<dbReference type="OMA" id="WYEGRRV"/>
<evidence type="ECO:0000313" key="2">
    <source>
        <dbReference type="EMBL" id="ODH34260.1"/>
    </source>
</evidence>
<accession>A0A1D2JGU6</accession>
<dbReference type="EMBL" id="LZYO01000104">
    <property type="protein sequence ID" value="ODH34260.1"/>
    <property type="molecule type" value="Genomic_DNA"/>
</dbReference>
<evidence type="ECO:0000259" key="1">
    <source>
        <dbReference type="Pfam" id="PF12697"/>
    </source>
</evidence>
<dbReference type="SUPFAM" id="SSF53474">
    <property type="entry name" value="alpha/beta-Hydrolases"/>
    <property type="match status" value="1"/>
</dbReference>
<feature type="domain" description="AB hydrolase-1" evidence="1">
    <location>
        <begin position="128"/>
        <end position="354"/>
    </location>
</feature>
<protein>
    <recommendedName>
        <fullName evidence="1">AB hydrolase-1 domain-containing protein</fullName>
    </recommendedName>
</protein>
<dbReference type="Gene3D" id="3.40.50.1820">
    <property type="entry name" value="alpha/beta hydrolase"/>
    <property type="match status" value="1"/>
</dbReference>
<comment type="caution">
    <text evidence="2">The sequence shown here is derived from an EMBL/GenBank/DDBJ whole genome shotgun (WGS) entry which is preliminary data.</text>
</comment>
<dbReference type="PANTHER" id="PTHR12277">
    <property type="entry name" value="ALPHA/BETA HYDROLASE DOMAIN-CONTAINING PROTEIN"/>
    <property type="match status" value="1"/>
</dbReference>
<gene>
    <name evidence="2" type="ORF">ACO22_03153</name>
</gene>